<proteinExistence type="predicted"/>
<reference evidence="7" key="1">
    <citation type="submission" date="2022-05" db="EMBL/GenBank/DDBJ databases">
        <authorList>
            <person name="Sun X."/>
        </authorList>
    </citation>
    <scope>NUCLEOTIDE SEQUENCE</scope>
    <source>
        <strain evidence="7">Ai-910</strain>
    </source>
</reference>
<dbReference type="Proteomes" id="UP001056426">
    <property type="component" value="Chromosome"/>
</dbReference>
<sequence length="777" mass="89755">MNRRVAAFMRSGGLAVTIIVLLASCSTTKYVAENERLLSRVQIYSDARDIKRSDLKPYLRQQENLRTLGFWKFHLGLYNLSGRDDSKGINRWLKNIGEAPVIFDSTLVDRSAEQIKLFLNNRGYYLSDVDYQLSFPSDKKAKVSYYINSGVRYRLNELYYKIEDKSLESLVLNDTINRSMRRGRGFTSQMHERERERITETLRNNGYYNFAKEYIYFIADSTVGNYRINDTLVVMKPAANAAGRTAEGNHARYIINSLYFHVDIDPQELSFEDNVGIPAADTLVYDGVHIIYEGKLDFNPNVLTNSNYIVPGDIYRSSLVERTQSLLSGLQIFKYISIRFYERPGERDKDGNYLLDCVIHLIPGKYQSYAVEVEGTNSSGNLGAAGSLKYQHKNLFNGAELFTFSTRLARENQVVLRGGSGESFKTIEFGSDVSVVFPKFFMPFRIEGFRQRYNPKTTIALAYNHQRRPDYTRTIFNARLGYNWRSSRFSTHSLFPIDFNLVDIPAISQSFLEYIEENPFLRNSYENHLIANINYNYTYNQQQLTQRNRDFWYFRYTAESAGNILDLMAPVWGSGGEEDYNTFLGIRYAQYFKTDFDIRFHNAFNRNTSLTYRLFAGVGLPYGNLNVLPFEKRYFSGGANSIRAWPVRAVGPGTFSDETTRFYNQTADIKLEANLEYRFPLFWLIEGALFVDAGNIWGIKSDSSPEGGLFEWNKFYKQLAVGAGFGTRFDFSYFIFRLDTGFKIHDPAVTAEHNWIPFSRSYKWSDVAFNFAIGYPF</sequence>
<dbReference type="InterPro" id="IPR039910">
    <property type="entry name" value="D15-like"/>
</dbReference>
<dbReference type="PANTHER" id="PTHR12815:SF47">
    <property type="entry name" value="TRANSLOCATION AND ASSEMBLY MODULE SUBUNIT TAMA"/>
    <property type="match status" value="1"/>
</dbReference>
<dbReference type="GO" id="GO:0019867">
    <property type="term" value="C:outer membrane"/>
    <property type="evidence" value="ECO:0007669"/>
    <property type="project" value="InterPro"/>
</dbReference>
<feature type="domain" description="Bacterial surface antigen (D15)" evidence="6">
    <location>
        <begin position="444"/>
        <end position="775"/>
    </location>
</feature>
<dbReference type="RefSeq" id="WP_250722480.1">
    <property type="nucleotide sequence ID" value="NZ_CP098400.1"/>
</dbReference>
<organism evidence="7 8">
    <name type="scientific">Xiashengella succiniciproducens</name>
    <dbReference type="NCBI Taxonomy" id="2949635"/>
    <lineage>
        <taxon>Bacteria</taxon>
        <taxon>Pseudomonadati</taxon>
        <taxon>Bacteroidota</taxon>
        <taxon>Bacteroidia</taxon>
        <taxon>Marinilabiliales</taxon>
        <taxon>Marinilabiliaceae</taxon>
        <taxon>Xiashengella</taxon>
    </lineage>
</organism>
<evidence type="ECO:0000256" key="5">
    <source>
        <dbReference type="ARBA" id="ARBA00023237"/>
    </source>
</evidence>
<dbReference type="PROSITE" id="PS51257">
    <property type="entry name" value="PROKAR_LIPOPROTEIN"/>
    <property type="match status" value="1"/>
</dbReference>
<comment type="subcellular location">
    <subcellularLocation>
        <location evidence="1">Membrane</location>
    </subcellularLocation>
</comment>
<keyword evidence="3" id="KW-0732">Signal</keyword>
<keyword evidence="5" id="KW-0998">Cell outer membrane</keyword>
<evidence type="ECO:0000313" key="8">
    <source>
        <dbReference type="Proteomes" id="UP001056426"/>
    </source>
</evidence>
<dbReference type="AlphaFoldDB" id="A0A9J6ZNY6"/>
<dbReference type="Gene3D" id="2.40.160.50">
    <property type="entry name" value="membrane protein fhac: a member of the omp85/tpsb transporter family"/>
    <property type="match status" value="1"/>
</dbReference>
<dbReference type="EMBL" id="CP098400">
    <property type="protein sequence ID" value="URW78976.1"/>
    <property type="molecule type" value="Genomic_DNA"/>
</dbReference>
<evidence type="ECO:0000256" key="4">
    <source>
        <dbReference type="ARBA" id="ARBA00023136"/>
    </source>
</evidence>
<evidence type="ECO:0000259" key="6">
    <source>
        <dbReference type="Pfam" id="PF01103"/>
    </source>
</evidence>
<dbReference type="KEGG" id="alkq:M9189_08930"/>
<gene>
    <name evidence="7" type="ORF">M9189_08930</name>
</gene>
<evidence type="ECO:0000313" key="7">
    <source>
        <dbReference type="EMBL" id="URW78976.1"/>
    </source>
</evidence>
<name>A0A9J6ZNY6_9BACT</name>
<evidence type="ECO:0000256" key="2">
    <source>
        <dbReference type="ARBA" id="ARBA00022692"/>
    </source>
</evidence>
<protein>
    <submittedName>
        <fullName evidence="7">BamA/TamA family outer membrane protein</fullName>
    </submittedName>
</protein>
<dbReference type="Pfam" id="PF01103">
    <property type="entry name" value="Omp85"/>
    <property type="match status" value="1"/>
</dbReference>
<dbReference type="InterPro" id="IPR000184">
    <property type="entry name" value="Bac_surfAg_D15"/>
</dbReference>
<accession>A0A9J6ZNY6</accession>
<keyword evidence="8" id="KW-1185">Reference proteome</keyword>
<evidence type="ECO:0000256" key="3">
    <source>
        <dbReference type="ARBA" id="ARBA00022729"/>
    </source>
</evidence>
<evidence type="ECO:0000256" key="1">
    <source>
        <dbReference type="ARBA" id="ARBA00004370"/>
    </source>
</evidence>
<keyword evidence="4" id="KW-0472">Membrane</keyword>
<dbReference type="PANTHER" id="PTHR12815">
    <property type="entry name" value="SORTING AND ASSEMBLY MACHINERY SAMM50 PROTEIN FAMILY MEMBER"/>
    <property type="match status" value="1"/>
</dbReference>
<keyword evidence="2" id="KW-0812">Transmembrane</keyword>
<reference evidence="7" key="2">
    <citation type="submission" date="2022-06" db="EMBL/GenBank/DDBJ databases">
        <title>Xiashengella guii gen. nov. sp. nov., a bacterium isolated form anaerobic digestion tank.</title>
        <authorList>
            <person name="Huang H."/>
        </authorList>
    </citation>
    <scope>NUCLEOTIDE SEQUENCE</scope>
    <source>
        <strain evidence="7">Ai-910</strain>
    </source>
</reference>